<organism evidence="1 2">
    <name type="scientific">Steinernema carpocapsae</name>
    <name type="common">Entomopathogenic nematode</name>
    <dbReference type="NCBI Taxonomy" id="34508"/>
    <lineage>
        <taxon>Eukaryota</taxon>
        <taxon>Metazoa</taxon>
        <taxon>Ecdysozoa</taxon>
        <taxon>Nematoda</taxon>
        <taxon>Chromadorea</taxon>
        <taxon>Rhabditida</taxon>
        <taxon>Tylenchina</taxon>
        <taxon>Panagrolaimomorpha</taxon>
        <taxon>Strongyloidoidea</taxon>
        <taxon>Steinernematidae</taxon>
        <taxon>Steinernema</taxon>
    </lineage>
</organism>
<dbReference type="AlphaFoldDB" id="A0A4U8V2P6"/>
<name>A0A4U8V2P6_STECR</name>
<comment type="caution">
    <text evidence="1">The sequence shown here is derived from an EMBL/GenBank/DDBJ whole genome shotgun (WGS) entry which is preliminary data.</text>
</comment>
<dbReference type="Proteomes" id="UP000298663">
    <property type="component" value="Chromosome X"/>
</dbReference>
<reference evidence="1 2" key="2">
    <citation type="journal article" date="2019" name="G3 (Bethesda)">
        <title>Hybrid Assembly of the Genome of the Entomopathogenic Nematode Steinernema carpocapsae Identifies the X-Chromosome.</title>
        <authorList>
            <person name="Serra L."/>
            <person name="Macchietto M."/>
            <person name="Macias-Munoz A."/>
            <person name="McGill C.J."/>
            <person name="Rodriguez I.M."/>
            <person name="Rodriguez B."/>
            <person name="Murad R."/>
            <person name="Mortazavi A."/>
        </authorList>
    </citation>
    <scope>NUCLEOTIDE SEQUENCE [LARGE SCALE GENOMIC DNA]</scope>
    <source>
        <strain evidence="1 2">ALL</strain>
    </source>
</reference>
<evidence type="ECO:0000313" key="2">
    <source>
        <dbReference type="Proteomes" id="UP000298663"/>
    </source>
</evidence>
<dbReference type="EMBL" id="CM016762">
    <property type="protein sequence ID" value="TMS38817.1"/>
    <property type="molecule type" value="Genomic_DNA"/>
</dbReference>
<dbReference type="EMBL" id="AZBU02000001">
    <property type="protein sequence ID" value="TMS38817.1"/>
    <property type="molecule type" value="Genomic_DNA"/>
</dbReference>
<evidence type="ECO:0000313" key="1">
    <source>
        <dbReference type="EMBL" id="TMS38817.1"/>
    </source>
</evidence>
<reference evidence="1 2" key="1">
    <citation type="journal article" date="2015" name="Genome Biol.">
        <title>Comparative genomics of Steinernema reveals deeply conserved gene regulatory networks.</title>
        <authorList>
            <person name="Dillman A.R."/>
            <person name="Macchietto M."/>
            <person name="Porter C.F."/>
            <person name="Rogers A."/>
            <person name="Williams B."/>
            <person name="Antoshechkin I."/>
            <person name="Lee M.M."/>
            <person name="Goodwin Z."/>
            <person name="Lu X."/>
            <person name="Lewis E.E."/>
            <person name="Goodrich-Blair H."/>
            <person name="Stock S.P."/>
            <person name="Adams B.J."/>
            <person name="Sternberg P.W."/>
            <person name="Mortazavi A."/>
        </authorList>
    </citation>
    <scope>NUCLEOTIDE SEQUENCE [LARGE SCALE GENOMIC DNA]</scope>
    <source>
        <strain evidence="1 2">ALL</strain>
    </source>
</reference>
<keyword evidence="2" id="KW-1185">Reference proteome</keyword>
<accession>A0A4U8V2P6</accession>
<sequence length="156" mass="17712">MGTQPTTRDKLCLHGSDLGDVGCIQREMSSRSRRAQTRPEIRQHGGEIHSVQKHRSGGSIAFAAIRPFRPARDNIQYCLSLLFSCNLGVFCKRNLTIRDRRSRFLPAIIARKFACQSHYGPFHYPKSSLMDKLPFIVPFAKQQAKHLIRGSVSFLN</sequence>
<proteinExistence type="predicted"/>
<protein>
    <submittedName>
        <fullName evidence="1">Uncharacterized protein</fullName>
    </submittedName>
</protein>
<gene>
    <name evidence="1" type="ORF">L596_005457</name>
</gene>